<gene>
    <name evidence="8" type="ORF">L6773_14915</name>
</gene>
<keyword evidence="9" id="KW-1185">Reference proteome</keyword>
<protein>
    <submittedName>
        <fullName evidence="8">C40 family peptidase</fullName>
    </submittedName>
</protein>
<reference evidence="8" key="1">
    <citation type="submission" date="2022-01" db="EMBL/GenBank/DDBJ databases">
        <authorList>
            <person name="Wang Y."/>
        </authorList>
    </citation>
    <scope>NUCLEOTIDE SEQUENCE</scope>
    <source>
        <strain evidence="8">WB101</strain>
    </source>
</reference>
<feature type="domain" description="SH3b" evidence="6">
    <location>
        <begin position="106"/>
        <end position="169"/>
    </location>
</feature>
<feature type="domain" description="NlpC/P60" evidence="7">
    <location>
        <begin position="249"/>
        <end position="383"/>
    </location>
</feature>
<dbReference type="PANTHER" id="PTHR47053:SF1">
    <property type="entry name" value="MUREIN DD-ENDOPEPTIDASE MEPH-RELATED"/>
    <property type="match status" value="1"/>
</dbReference>
<proteinExistence type="inferred from homology"/>
<comment type="caution">
    <text evidence="8">The sequence shown here is derived from an EMBL/GenBank/DDBJ whole genome shotgun (WGS) entry which is preliminary data.</text>
</comment>
<name>A0ABS9KG94_9BACT</name>
<dbReference type="InterPro" id="IPR038765">
    <property type="entry name" value="Papain-like_cys_pep_sf"/>
</dbReference>
<dbReference type="SUPFAM" id="SSF54001">
    <property type="entry name" value="Cysteine proteinases"/>
    <property type="match status" value="1"/>
</dbReference>
<dbReference type="Proteomes" id="UP001165366">
    <property type="component" value="Unassembled WGS sequence"/>
</dbReference>
<evidence type="ECO:0000256" key="2">
    <source>
        <dbReference type="ARBA" id="ARBA00022670"/>
    </source>
</evidence>
<dbReference type="PROSITE" id="PS51257">
    <property type="entry name" value="PROKAR_LIPOPROTEIN"/>
    <property type="match status" value="1"/>
</dbReference>
<dbReference type="PANTHER" id="PTHR47053">
    <property type="entry name" value="MUREIN DD-ENDOPEPTIDASE MEPH-RELATED"/>
    <property type="match status" value="1"/>
</dbReference>
<comment type="similarity">
    <text evidence="1">Belongs to the peptidase C40 family.</text>
</comment>
<keyword evidence="4" id="KW-0788">Thiol protease</keyword>
<dbReference type="Pfam" id="PF08239">
    <property type="entry name" value="SH3_3"/>
    <property type="match status" value="1"/>
</dbReference>
<feature type="chain" id="PRO_5045365863" evidence="5">
    <location>
        <begin position="22"/>
        <end position="401"/>
    </location>
</feature>
<feature type="signal peptide" evidence="5">
    <location>
        <begin position="1"/>
        <end position="21"/>
    </location>
</feature>
<evidence type="ECO:0000256" key="5">
    <source>
        <dbReference type="SAM" id="SignalP"/>
    </source>
</evidence>
<evidence type="ECO:0000313" key="9">
    <source>
        <dbReference type="Proteomes" id="UP001165366"/>
    </source>
</evidence>
<evidence type="ECO:0000256" key="4">
    <source>
        <dbReference type="ARBA" id="ARBA00022807"/>
    </source>
</evidence>
<keyword evidence="2" id="KW-0645">Protease</keyword>
<dbReference type="Gene3D" id="2.30.30.40">
    <property type="entry name" value="SH3 Domains"/>
    <property type="match status" value="2"/>
</dbReference>
<evidence type="ECO:0000256" key="1">
    <source>
        <dbReference type="ARBA" id="ARBA00007074"/>
    </source>
</evidence>
<dbReference type="RefSeq" id="WP_237855228.1">
    <property type="nucleotide sequence ID" value="NZ_JAKLWS010000022.1"/>
</dbReference>
<keyword evidence="5" id="KW-0732">Signal</keyword>
<dbReference type="Pfam" id="PF00877">
    <property type="entry name" value="NLPC_P60"/>
    <property type="match status" value="1"/>
</dbReference>
<dbReference type="EMBL" id="JAKLWS010000022">
    <property type="protein sequence ID" value="MCG2589870.1"/>
    <property type="molecule type" value="Genomic_DNA"/>
</dbReference>
<organism evidence="8 9">
    <name type="scientific">Rhodohalobacter sulfatireducens</name>
    <dbReference type="NCBI Taxonomy" id="2911366"/>
    <lineage>
        <taxon>Bacteria</taxon>
        <taxon>Pseudomonadati</taxon>
        <taxon>Balneolota</taxon>
        <taxon>Balneolia</taxon>
        <taxon>Balneolales</taxon>
        <taxon>Balneolaceae</taxon>
        <taxon>Rhodohalobacter</taxon>
    </lineage>
</organism>
<dbReference type="InterPro" id="IPR000064">
    <property type="entry name" value="NLP_P60_dom"/>
</dbReference>
<evidence type="ECO:0000259" key="6">
    <source>
        <dbReference type="PROSITE" id="PS51781"/>
    </source>
</evidence>
<dbReference type="InterPro" id="IPR051202">
    <property type="entry name" value="Peptidase_C40"/>
</dbReference>
<reference evidence="8" key="2">
    <citation type="submission" date="2024-05" db="EMBL/GenBank/DDBJ databases">
        <title>Rhodohalobacter halophilus gen. nov., sp. nov., a moderately halophilic member of the family Balneolaceae.</title>
        <authorList>
            <person name="Xia J."/>
        </authorList>
    </citation>
    <scope>NUCLEOTIDE SEQUENCE</scope>
    <source>
        <strain evidence="8">WB101</strain>
    </source>
</reference>
<dbReference type="Gene3D" id="3.90.1720.10">
    <property type="entry name" value="endopeptidase domain like (from Nostoc punctiforme)"/>
    <property type="match status" value="1"/>
</dbReference>
<evidence type="ECO:0000313" key="8">
    <source>
        <dbReference type="EMBL" id="MCG2589870.1"/>
    </source>
</evidence>
<dbReference type="InterPro" id="IPR003646">
    <property type="entry name" value="SH3-like_bac-type"/>
</dbReference>
<dbReference type="PROSITE" id="PS51935">
    <property type="entry name" value="NLPC_P60"/>
    <property type="match status" value="1"/>
</dbReference>
<dbReference type="PROSITE" id="PS51781">
    <property type="entry name" value="SH3B"/>
    <property type="match status" value="1"/>
</dbReference>
<evidence type="ECO:0000259" key="7">
    <source>
        <dbReference type="PROSITE" id="PS51935"/>
    </source>
</evidence>
<sequence>MCKNCSYFSISYFLLTLFLLAGCSPSNNRNADSVEEVINHIESQFAPDSRTVLFDVHAKDGNGGLLLSGETSSVDAKNALIDSLSSRQIDVTDSISVLPAQHLNGKVFGVINNSVANLRSEPSHPSQLATQATLGMPVKVLKRDGDWYYIQTPDDYLSWVDHGGIQVMDKQSFERWSSSPKIIYLQLNGSAYQEPSISSLEISDLVGGSILASRGKVDNFYQVQYPDGRIAYVPEADARPFDEWKASVEATEDNLVQTAKQMIGRPYLWGGTSSKGMDCSGFTKTIFFMNGWVIPRDASQQVHAGEVIDTSDGFDNLRPGDLLFFGTPATDSSSRRVVHVGMWIGNDEFIHSSGRVHISSVNPQSENFDEFNLNRFLEARRYLDNQQGNTRRVADLYSSNQ</sequence>
<evidence type="ECO:0000256" key="3">
    <source>
        <dbReference type="ARBA" id="ARBA00022801"/>
    </source>
</evidence>
<keyword evidence="3" id="KW-0378">Hydrolase</keyword>
<accession>A0ABS9KG94</accession>